<dbReference type="InterPro" id="IPR009057">
    <property type="entry name" value="Homeodomain-like_sf"/>
</dbReference>
<dbReference type="GO" id="GO:0003700">
    <property type="term" value="F:DNA-binding transcription factor activity"/>
    <property type="evidence" value="ECO:0007669"/>
    <property type="project" value="TreeGrafter"/>
</dbReference>
<dbReference type="eggNOG" id="COG1309">
    <property type="taxonomic scope" value="Bacteria"/>
</dbReference>
<dbReference type="PANTHER" id="PTHR30055:SF200">
    <property type="entry name" value="HTH-TYPE TRANSCRIPTIONAL REPRESSOR BDCR"/>
    <property type="match status" value="1"/>
</dbReference>
<dbReference type="InterPro" id="IPR036271">
    <property type="entry name" value="Tet_transcr_reg_TetR-rel_C_sf"/>
</dbReference>
<accession>C1F5B3</accession>
<dbReference type="PANTHER" id="PTHR30055">
    <property type="entry name" value="HTH-TYPE TRANSCRIPTIONAL REGULATOR RUTR"/>
    <property type="match status" value="1"/>
</dbReference>
<reference evidence="4 5" key="1">
    <citation type="journal article" date="2009" name="Appl. Environ. Microbiol.">
        <title>Three genomes from the phylum Acidobacteria provide insight into the lifestyles of these microorganisms in soils.</title>
        <authorList>
            <person name="Ward N.L."/>
            <person name="Challacombe J.F."/>
            <person name="Janssen P.H."/>
            <person name="Henrissat B."/>
            <person name="Coutinho P.M."/>
            <person name="Wu M."/>
            <person name="Xie G."/>
            <person name="Haft D.H."/>
            <person name="Sait M."/>
            <person name="Badger J."/>
            <person name="Barabote R.D."/>
            <person name="Bradley B."/>
            <person name="Brettin T.S."/>
            <person name="Brinkac L.M."/>
            <person name="Bruce D."/>
            <person name="Creasy T."/>
            <person name="Daugherty S.C."/>
            <person name="Davidsen T.M."/>
            <person name="DeBoy R.T."/>
            <person name="Detter J.C."/>
            <person name="Dodson R.J."/>
            <person name="Durkin A.S."/>
            <person name="Ganapathy A."/>
            <person name="Gwinn-Giglio M."/>
            <person name="Han C.S."/>
            <person name="Khouri H."/>
            <person name="Kiss H."/>
            <person name="Kothari S.P."/>
            <person name="Madupu R."/>
            <person name="Nelson K.E."/>
            <person name="Nelson W.C."/>
            <person name="Paulsen I."/>
            <person name="Penn K."/>
            <person name="Ren Q."/>
            <person name="Rosovitz M.J."/>
            <person name="Selengut J.D."/>
            <person name="Shrivastava S."/>
            <person name="Sullivan S.A."/>
            <person name="Tapia R."/>
            <person name="Thompson L.S."/>
            <person name="Watkins K.L."/>
            <person name="Yang Q."/>
            <person name="Yu C."/>
            <person name="Zafar N."/>
            <person name="Zhou L."/>
            <person name="Kuske C.R."/>
        </authorList>
    </citation>
    <scope>NUCLEOTIDE SEQUENCE [LARGE SCALE GENOMIC DNA]</scope>
    <source>
        <strain evidence="5">ATCC 51196 / DSM 11244 / BCRC 80197 / JCM 7670 / NBRC 15755 / NCIMB 13165 / 161</strain>
    </source>
</reference>
<dbReference type="Proteomes" id="UP000002207">
    <property type="component" value="Chromosome"/>
</dbReference>
<dbReference type="KEGG" id="aca:ACP_1285"/>
<dbReference type="SUPFAM" id="SSF48498">
    <property type="entry name" value="Tetracyclin repressor-like, C-terminal domain"/>
    <property type="match status" value="1"/>
</dbReference>
<dbReference type="Pfam" id="PF00440">
    <property type="entry name" value="TetR_N"/>
    <property type="match status" value="1"/>
</dbReference>
<dbReference type="AlphaFoldDB" id="C1F5B3"/>
<evidence type="ECO:0000259" key="3">
    <source>
        <dbReference type="PROSITE" id="PS50977"/>
    </source>
</evidence>
<gene>
    <name evidence="4" type="ordered locus">ACP_1285</name>
</gene>
<evidence type="ECO:0000313" key="5">
    <source>
        <dbReference type="Proteomes" id="UP000002207"/>
    </source>
</evidence>
<protein>
    <submittedName>
        <fullName evidence="4">Transcriptional regulatory protein</fullName>
    </submittedName>
</protein>
<dbReference type="EMBL" id="CP001472">
    <property type="protein sequence ID" value="ACO34206.1"/>
    <property type="molecule type" value="Genomic_DNA"/>
</dbReference>
<dbReference type="InParanoid" id="C1F5B3"/>
<dbReference type="STRING" id="240015.ACP_1285"/>
<dbReference type="Gene3D" id="1.10.357.10">
    <property type="entry name" value="Tetracycline Repressor, domain 2"/>
    <property type="match status" value="1"/>
</dbReference>
<name>C1F5B3_ACIC5</name>
<proteinExistence type="predicted"/>
<feature type="DNA-binding region" description="H-T-H motif" evidence="2">
    <location>
        <begin position="50"/>
        <end position="69"/>
    </location>
</feature>
<dbReference type="HOGENOM" id="CLU_069356_23_1_0"/>
<feature type="domain" description="HTH tetR-type" evidence="3">
    <location>
        <begin position="27"/>
        <end position="87"/>
    </location>
</feature>
<keyword evidence="5" id="KW-1185">Reference proteome</keyword>
<evidence type="ECO:0000313" key="4">
    <source>
        <dbReference type="EMBL" id="ACO34206.1"/>
    </source>
</evidence>
<sequence length="210" mass="23913">MCLEHHQYRQTGLSRVNINPMKIMEKSDSRERILAVADGLFYSEGVRATGTEKIMSIAEVAKATFYRHFESKDALVLAYLEKRDQDFWDSISQPTPAKDLREALTRLEQMANKPEIVGCPFLRIASEFPDPAHPFHSRAIEHQNKIVDYLTALLEPFKIDKRAAAAAILSIIDGALSLRMLYGNSRVVRILSPAEAVLRTFQSSRPQRRR</sequence>
<dbReference type="GO" id="GO:0000976">
    <property type="term" value="F:transcription cis-regulatory region binding"/>
    <property type="evidence" value="ECO:0007669"/>
    <property type="project" value="TreeGrafter"/>
</dbReference>
<keyword evidence="1 2" id="KW-0238">DNA-binding</keyword>
<dbReference type="SUPFAM" id="SSF46689">
    <property type="entry name" value="Homeodomain-like"/>
    <property type="match status" value="1"/>
</dbReference>
<dbReference type="PRINTS" id="PR00455">
    <property type="entry name" value="HTHTETR"/>
</dbReference>
<dbReference type="InterPro" id="IPR001647">
    <property type="entry name" value="HTH_TetR"/>
</dbReference>
<evidence type="ECO:0000256" key="1">
    <source>
        <dbReference type="ARBA" id="ARBA00023125"/>
    </source>
</evidence>
<dbReference type="InterPro" id="IPR050109">
    <property type="entry name" value="HTH-type_TetR-like_transc_reg"/>
</dbReference>
<organism evidence="4 5">
    <name type="scientific">Acidobacterium capsulatum (strain ATCC 51196 / DSM 11244 / BCRC 80197 / JCM 7670 / NBRC 15755 / NCIMB 13165 / 161)</name>
    <dbReference type="NCBI Taxonomy" id="240015"/>
    <lineage>
        <taxon>Bacteria</taxon>
        <taxon>Pseudomonadati</taxon>
        <taxon>Acidobacteriota</taxon>
        <taxon>Terriglobia</taxon>
        <taxon>Terriglobales</taxon>
        <taxon>Acidobacteriaceae</taxon>
        <taxon>Acidobacterium</taxon>
    </lineage>
</organism>
<dbReference type="PROSITE" id="PS50977">
    <property type="entry name" value="HTH_TETR_2"/>
    <property type="match status" value="1"/>
</dbReference>
<evidence type="ECO:0000256" key="2">
    <source>
        <dbReference type="PROSITE-ProRule" id="PRU00335"/>
    </source>
</evidence>